<comment type="caution">
    <text evidence="2">The sequence shown here is derived from an EMBL/GenBank/DDBJ whole genome shotgun (WGS) entry which is preliminary data.</text>
</comment>
<evidence type="ECO:0000313" key="2">
    <source>
        <dbReference type="EMBL" id="MBL6457935.1"/>
    </source>
</evidence>
<dbReference type="EMBL" id="JAEUXJ010000011">
    <property type="protein sequence ID" value="MBL6457935.1"/>
    <property type="molecule type" value="Genomic_DNA"/>
</dbReference>
<organism evidence="2 3">
    <name type="scientific">Belnapia mucosa</name>
    <dbReference type="NCBI Taxonomy" id="2804532"/>
    <lineage>
        <taxon>Bacteria</taxon>
        <taxon>Pseudomonadati</taxon>
        <taxon>Pseudomonadota</taxon>
        <taxon>Alphaproteobacteria</taxon>
        <taxon>Acetobacterales</taxon>
        <taxon>Roseomonadaceae</taxon>
        <taxon>Belnapia</taxon>
    </lineage>
</organism>
<sequence length="566" mass="60395">MAEDLVIRGGTIIDGTGAPGFVADLAISGGRISAIGSGLPRGAEEIDASGKLVTPGFVDIHTHYDGQAVWDSHLAPSAIHGVTTAVIGNCGVGFAPVRPGQEAKLIELMEGVEDIPAPVLSQGLDFTWESFSEYLAALDRRPRDIDLCALVPHAAVRVYVMGERALALEPANQADIAAMRQIVAEAVRAGAFGFSTSRTISHKTLAGDPTPTLRAQEDELTGIALGLKEVGAGFLEVVSDFNLPDAATEFAMLRRVAEACGRPMVFSLTARHDRTEAWKELLALSNKAAAEGVNIRPVFPPRPIGILMGLLGSQNPFSGAPSYKAIAHLPVPERVAAMRDPTTRARILADDRISGSNFPLITRLSFERMFPFGDPPDYAPHRETSVAAEAVRQGRSPEEVAYDMLLANDGQNFLFCPLTNYADFTLDASAELLRHPNTIVGLSDGGAHVGFISDGSFPTFLLTYWGKERGVAIEELIRRQTGDTARAAGLTDRGLLRPGLRADINVIDLDALALDRPGMLYDLPGGGRRLMQRARGYEATIVAGSVTYRQGEATGALPGRLVRCAA</sequence>
<feature type="domain" description="Amidohydrolase 3" evidence="1">
    <location>
        <begin position="44"/>
        <end position="548"/>
    </location>
</feature>
<dbReference type="InterPro" id="IPR050378">
    <property type="entry name" value="Metallo-dep_Hydrolases_sf"/>
</dbReference>
<keyword evidence="3" id="KW-1185">Reference proteome</keyword>
<reference evidence="2 3" key="1">
    <citation type="submission" date="2021-01" db="EMBL/GenBank/DDBJ databases">
        <title>Belnapia mucosa sp. nov. and Belnapia arida sp. nov., isolated from the Tabernas Desert (Almeria, Spain).</title>
        <authorList>
            <person name="Molina-Menor E."/>
            <person name="Vidal-Verdu A."/>
            <person name="Calonge A."/>
            <person name="Satari L."/>
            <person name="Pereto Magraner J."/>
            <person name="Porcar Miralles M."/>
        </authorList>
    </citation>
    <scope>NUCLEOTIDE SEQUENCE [LARGE SCALE GENOMIC DNA]</scope>
    <source>
        <strain evidence="2 3">T6</strain>
    </source>
</reference>
<dbReference type="PANTHER" id="PTHR11647:SF1">
    <property type="entry name" value="COLLAPSIN RESPONSE MEDIATOR PROTEIN"/>
    <property type="match status" value="1"/>
</dbReference>
<dbReference type="RefSeq" id="WP_202827678.1">
    <property type="nucleotide sequence ID" value="NZ_JAEUXJ010000011.1"/>
</dbReference>
<dbReference type="InterPro" id="IPR032466">
    <property type="entry name" value="Metal_Hydrolase"/>
</dbReference>
<dbReference type="Pfam" id="PF07969">
    <property type="entry name" value="Amidohydro_3"/>
    <property type="match status" value="1"/>
</dbReference>
<gene>
    <name evidence="2" type="ORF">JMJ55_21605</name>
</gene>
<name>A0ABS1V8E1_9PROT</name>
<dbReference type="Gene3D" id="3.20.20.140">
    <property type="entry name" value="Metal-dependent hydrolases"/>
    <property type="match status" value="1"/>
</dbReference>
<evidence type="ECO:0000313" key="3">
    <source>
        <dbReference type="Proteomes" id="UP000606490"/>
    </source>
</evidence>
<evidence type="ECO:0000259" key="1">
    <source>
        <dbReference type="Pfam" id="PF07969"/>
    </source>
</evidence>
<dbReference type="InterPro" id="IPR013108">
    <property type="entry name" value="Amidohydro_3"/>
</dbReference>
<dbReference type="SUPFAM" id="SSF51556">
    <property type="entry name" value="Metallo-dependent hydrolases"/>
    <property type="match status" value="1"/>
</dbReference>
<dbReference type="Proteomes" id="UP000606490">
    <property type="component" value="Unassembled WGS sequence"/>
</dbReference>
<dbReference type="InterPro" id="IPR011059">
    <property type="entry name" value="Metal-dep_hydrolase_composite"/>
</dbReference>
<dbReference type="SUPFAM" id="SSF51338">
    <property type="entry name" value="Composite domain of metallo-dependent hydrolases"/>
    <property type="match status" value="1"/>
</dbReference>
<dbReference type="CDD" id="cd01297">
    <property type="entry name" value="D-aminoacylase"/>
    <property type="match status" value="1"/>
</dbReference>
<dbReference type="PANTHER" id="PTHR11647">
    <property type="entry name" value="HYDRANTOINASE/DIHYDROPYRIMIDINASE FAMILY MEMBER"/>
    <property type="match status" value="1"/>
</dbReference>
<accession>A0ABS1V8E1</accession>
<proteinExistence type="predicted"/>
<protein>
    <submittedName>
        <fullName evidence="2">Amidohydrolase family protein</fullName>
    </submittedName>
</protein>